<feature type="transmembrane region" description="Helical" evidence="2">
    <location>
        <begin position="37"/>
        <end position="60"/>
    </location>
</feature>
<comment type="caution">
    <text evidence="3">The sequence shown here is derived from an EMBL/GenBank/DDBJ whole genome shotgun (WGS) entry which is preliminary data.</text>
</comment>
<keyword evidence="4" id="KW-1185">Reference proteome</keyword>
<accession>A0ABP9U791</accession>
<keyword evidence="2" id="KW-0472">Membrane</keyword>
<evidence type="ECO:0000256" key="1">
    <source>
        <dbReference type="SAM" id="MobiDB-lite"/>
    </source>
</evidence>
<name>A0ABP9U791_9MICO</name>
<dbReference type="EMBL" id="BAABNP010000019">
    <property type="protein sequence ID" value="GAA5342144.1"/>
    <property type="molecule type" value="Genomic_DNA"/>
</dbReference>
<keyword evidence="2" id="KW-1133">Transmembrane helix</keyword>
<gene>
    <name evidence="3" type="ORF">KACC15558_31850</name>
</gene>
<dbReference type="Proteomes" id="UP001498935">
    <property type="component" value="Unassembled WGS sequence"/>
</dbReference>
<sequence>MFSALWNLSIRTRSLLDRYAPTNRLLRRLITREPARWPSFALCWGAVFLIAAIVIAVLVYLGLPEIWYLLFFLLLYDGAKFIAYALRGYAARRRQRRTRKRTATGSDRGQV</sequence>
<protein>
    <submittedName>
        <fullName evidence="3">Uncharacterized protein</fullName>
    </submittedName>
</protein>
<evidence type="ECO:0000313" key="4">
    <source>
        <dbReference type="Proteomes" id="UP001498935"/>
    </source>
</evidence>
<feature type="transmembrane region" description="Helical" evidence="2">
    <location>
        <begin position="66"/>
        <end position="90"/>
    </location>
</feature>
<proteinExistence type="predicted"/>
<feature type="compositionally biased region" description="Basic residues" evidence="1">
    <location>
        <begin position="92"/>
        <end position="102"/>
    </location>
</feature>
<dbReference type="RefSeq" id="WP_201671208.1">
    <property type="nucleotide sequence ID" value="NZ_BAABBK010000020.1"/>
</dbReference>
<evidence type="ECO:0000313" key="3">
    <source>
        <dbReference type="EMBL" id="GAA5342144.1"/>
    </source>
</evidence>
<dbReference type="PROSITE" id="PS50096">
    <property type="entry name" value="IQ"/>
    <property type="match status" value="1"/>
</dbReference>
<evidence type="ECO:0000256" key="2">
    <source>
        <dbReference type="SAM" id="Phobius"/>
    </source>
</evidence>
<reference evidence="3 4" key="1">
    <citation type="submission" date="2024-02" db="EMBL/GenBank/DDBJ databases">
        <title>Characterization of antibiotic resistant novel bacterial strains and their environmental applications.</title>
        <authorList>
            <person name="Manzoor S."/>
            <person name="Abbas S."/>
            <person name="Arshad M."/>
            <person name="Li W.J."/>
            <person name="Ahmed I."/>
        </authorList>
    </citation>
    <scope>NUCLEOTIDE SEQUENCE [LARGE SCALE GENOMIC DNA]</scope>
    <source>
        <strain evidence="3 4">KACC 15558</strain>
    </source>
</reference>
<keyword evidence="2" id="KW-0812">Transmembrane</keyword>
<feature type="region of interest" description="Disordered" evidence="1">
    <location>
        <begin position="92"/>
        <end position="111"/>
    </location>
</feature>
<organism evidence="3 4">
    <name type="scientific">Brevibacterium ammoniilyticum</name>
    <dbReference type="NCBI Taxonomy" id="1046555"/>
    <lineage>
        <taxon>Bacteria</taxon>
        <taxon>Bacillati</taxon>
        <taxon>Actinomycetota</taxon>
        <taxon>Actinomycetes</taxon>
        <taxon>Micrococcales</taxon>
        <taxon>Brevibacteriaceae</taxon>
        <taxon>Brevibacterium</taxon>
    </lineage>
</organism>